<reference evidence="2 3" key="1">
    <citation type="journal article" date="2016" name="Nat. Commun.">
        <title>Thousands of microbial genomes shed light on interconnected biogeochemical processes in an aquifer system.</title>
        <authorList>
            <person name="Anantharaman K."/>
            <person name="Brown C.T."/>
            <person name="Hug L.A."/>
            <person name="Sharon I."/>
            <person name="Castelle C.J."/>
            <person name="Probst A.J."/>
            <person name="Thomas B.C."/>
            <person name="Singh A."/>
            <person name="Wilkins M.J."/>
            <person name="Karaoz U."/>
            <person name="Brodie E.L."/>
            <person name="Williams K.H."/>
            <person name="Hubbard S.S."/>
            <person name="Banfield J.F."/>
        </authorList>
    </citation>
    <scope>NUCLEOTIDE SEQUENCE [LARGE SCALE GENOMIC DNA]</scope>
</reference>
<evidence type="ECO:0000259" key="1">
    <source>
        <dbReference type="Pfam" id="PF00535"/>
    </source>
</evidence>
<dbReference type="AlphaFoldDB" id="A0A1F4ZPV7"/>
<dbReference type="Pfam" id="PF00535">
    <property type="entry name" value="Glycos_transf_2"/>
    <property type="match status" value="1"/>
</dbReference>
<dbReference type="EMBL" id="MEXR01000060">
    <property type="protein sequence ID" value="OGD08320.1"/>
    <property type="molecule type" value="Genomic_DNA"/>
</dbReference>
<dbReference type="SUPFAM" id="SSF53448">
    <property type="entry name" value="Nucleotide-diphospho-sugar transferases"/>
    <property type="match status" value="1"/>
</dbReference>
<dbReference type="CDD" id="cd04179">
    <property type="entry name" value="DPM_DPG-synthase_like"/>
    <property type="match status" value="1"/>
</dbReference>
<evidence type="ECO:0000313" key="2">
    <source>
        <dbReference type="EMBL" id="OGD08320.1"/>
    </source>
</evidence>
<proteinExistence type="predicted"/>
<gene>
    <name evidence="2" type="ORF">A2397_03765</name>
</gene>
<dbReference type="PANTHER" id="PTHR48090">
    <property type="entry name" value="UNDECAPRENYL-PHOSPHATE 4-DEOXY-4-FORMAMIDO-L-ARABINOSE TRANSFERASE-RELATED"/>
    <property type="match status" value="1"/>
</dbReference>
<protein>
    <recommendedName>
        <fullName evidence="1">Glycosyltransferase 2-like domain-containing protein</fullName>
    </recommendedName>
</protein>
<dbReference type="InterPro" id="IPR050256">
    <property type="entry name" value="Glycosyltransferase_2"/>
</dbReference>
<dbReference type="Gene3D" id="3.90.550.10">
    <property type="entry name" value="Spore Coat Polysaccharide Biosynthesis Protein SpsA, Chain A"/>
    <property type="match status" value="1"/>
</dbReference>
<dbReference type="InterPro" id="IPR029044">
    <property type="entry name" value="Nucleotide-diphossugar_trans"/>
</dbReference>
<name>A0A1F4ZPV7_9BACT</name>
<feature type="domain" description="Glycosyltransferase 2-like" evidence="1">
    <location>
        <begin position="6"/>
        <end position="168"/>
    </location>
</feature>
<dbReference type="InterPro" id="IPR001173">
    <property type="entry name" value="Glyco_trans_2-like"/>
</dbReference>
<dbReference type="Proteomes" id="UP000176424">
    <property type="component" value="Unassembled WGS sequence"/>
</dbReference>
<dbReference type="STRING" id="1797263.A2397_03765"/>
<sequence>MLRKLSVIVPAYNEERTIKQTLERLVGLKLVGWKTEIIVVSDGSTDNTDKIIRNLRLPQNTIRIFKPENQGKGAAIKTGLLKSTGEYVIIQDADLEYNPQEIKKLVKKAEMENLPAVFGTRNKGIKNAYKYPVMFWGARVLYWLINLVYKQDLSDPENCYKLVKRKMLDFEITEKGFGVEVELVARLAKKGIKIAEVPIRYTPRGYSEGKKITIWDGVKAIWLVFKFAI</sequence>
<evidence type="ECO:0000313" key="3">
    <source>
        <dbReference type="Proteomes" id="UP000176424"/>
    </source>
</evidence>
<accession>A0A1F4ZPV7</accession>
<comment type="caution">
    <text evidence="2">The sequence shown here is derived from an EMBL/GenBank/DDBJ whole genome shotgun (WGS) entry which is preliminary data.</text>
</comment>
<dbReference type="PANTHER" id="PTHR48090:SF7">
    <property type="entry name" value="RFBJ PROTEIN"/>
    <property type="match status" value="1"/>
</dbReference>
<organism evidence="2 3">
    <name type="scientific">Candidatus Amesbacteria bacterium RIFOXYB1_FULL_44_23</name>
    <dbReference type="NCBI Taxonomy" id="1797263"/>
    <lineage>
        <taxon>Bacteria</taxon>
        <taxon>Candidatus Amesiibacteriota</taxon>
    </lineage>
</organism>